<dbReference type="InterPro" id="IPR011008">
    <property type="entry name" value="Dimeric_a/b-barrel"/>
</dbReference>
<comment type="caution">
    <text evidence="2">The sequence shown here is derived from an EMBL/GenBank/DDBJ whole genome shotgun (WGS) entry which is preliminary data.</text>
</comment>
<accession>A0A3A4BDE2</accession>
<dbReference type="AlphaFoldDB" id="A0A3A4BDE2"/>
<dbReference type="SUPFAM" id="SSF54909">
    <property type="entry name" value="Dimeric alpha+beta barrel"/>
    <property type="match status" value="1"/>
</dbReference>
<dbReference type="Pfam" id="PF03992">
    <property type="entry name" value="ABM"/>
    <property type="match status" value="1"/>
</dbReference>
<dbReference type="Proteomes" id="UP000265768">
    <property type="component" value="Unassembled WGS sequence"/>
</dbReference>
<name>A0A3A4BDE2_9ACTN</name>
<sequence>MAVFGLHAKFTALPGKRDEVVDILLKAASLMSDAEGCEFYVVNLVPAEPQDVWITEFWASREAHERSLTLPGVRDLIDDLIPLLQGRGERVELLPQGGHGLPPS</sequence>
<organism evidence="2 3">
    <name type="scientific">Bailinhaonella thermotolerans</name>
    <dbReference type="NCBI Taxonomy" id="1070861"/>
    <lineage>
        <taxon>Bacteria</taxon>
        <taxon>Bacillati</taxon>
        <taxon>Actinomycetota</taxon>
        <taxon>Actinomycetes</taxon>
        <taxon>Streptosporangiales</taxon>
        <taxon>Streptosporangiaceae</taxon>
        <taxon>Bailinhaonella</taxon>
    </lineage>
</organism>
<dbReference type="EMBL" id="QZEY01000005">
    <property type="protein sequence ID" value="RJL32228.1"/>
    <property type="molecule type" value="Genomic_DNA"/>
</dbReference>
<evidence type="ECO:0000259" key="1">
    <source>
        <dbReference type="PROSITE" id="PS51725"/>
    </source>
</evidence>
<proteinExistence type="predicted"/>
<gene>
    <name evidence="2" type="ORF">D5H75_17710</name>
</gene>
<feature type="domain" description="ABM" evidence="1">
    <location>
        <begin position="4"/>
        <end position="93"/>
    </location>
</feature>
<evidence type="ECO:0000313" key="2">
    <source>
        <dbReference type="EMBL" id="RJL32228.1"/>
    </source>
</evidence>
<keyword evidence="2" id="KW-0560">Oxidoreductase</keyword>
<reference evidence="2 3" key="1">
    <citation type="submission" date="2018-09" db="EMBL/GenBank/DDBJ databases">
        <title>YIM 75507 draft genome.</title>
        <authorList>
            <person name="Tang S."/>
            <person name="Feng Y."/>
        </authorList>
    </citation>
    <scope>NUCLEOTIDE SEQUENCE [LARGE SCALE GENOMIC DNA]</scope>
    <source>
        <strain evidence="2 3">YIM 75507</strain>
    </source>
</reference>
<dbReference type="RefSeq" id="WP_119927548.1">
    <property type="nucleotide sequence ID" value="NZ_QZEY01000005.1"/>
</dbReference>
<evidence type="ECO:0000313" key="3">
    <source>
        <dbReference type="Proteomes" id="UP000265768"/>
    </source>
</evidence>
<dbReference type="GO" id="GO:0004497">
    <property type="term" value="F:monooxygenase activity"/>
    <property type="evidence" value="ECO:0007669"/>
    <property type="project" value="UniProtKB-KW"/>
</dbReference>
<keyword evidence="2" id="KW-0503">Monooxygenase</keyword>
<keyword evidence="3" id="KW-1185">Reference proteome</keyword>
<dbReference type="PROSITE" id="PS51725">
    <property type="entry name" value="ABM"/>
    <property type="match status" value="1"/>
</dbReference>
<protein>
    <submittedName>
        <fullName evidence="2">Antibiotic biosynthesis monooxygenase</fullName>
    </submittedName>
</protein>
<dbReference type="Gene3D" id="3.30.70.100">
    <property type="match status" value="1"/>
</dbReference>
<dbReference type="OrthoDB" id="165368at2"/>
<dbReference type="InterPro" id="IPR007138">
    <property type="entry name" value="ABM_dom"/>
</dbReference>